<evidence type="ECO:0000259" key="3">
    <source>
        <dbReference type="PROSITE" id="PS51782"/>
    </source>
</evidence>
<proteinExistence type="predicted"/>
<dbReference type="InterPro" id="IPR052196">
    <property type="entry name" value="Bact_Kbp"/>
</dbReference>
<sequence>MIRRHILAVLALAPAAAHAQLGALDAARGAGRTSDAGNARIERAADAQLSQGEGQVRTSAPATRAAAPAGEPGLAVAPLEGGAASADQGRGTVPPPDTYTVRPGDTLWDLSGRFLNNPWYWPKIWSYNPDITNPHWISPGNVLKFYPSAEEAPGRVQPVDAAAPVAEAEPEEEEPRTAPALESFSRADINAPIKPVEPDGVAVAGPFKIGYVPPKQLMARHDTFVTPRELDESGAIKAAFDEKLMLTTLDRAYATFKQAAPVQKGETYVIYKTERTIQHPVTKELFGYQSVILGAAKVVAVDDKAVTLVITAANDPIERGAMLGPWTERFFRPVARKPNGRDLEGLIIASPVDVLTQFAEHQVVFIDRGTADGVEEGNVFNVVRSGDLSGRHPNTVPNDPSLPKETVGDLLVIDAREHASAALVTRSLSELLIGDHVEMRSAVAGAGGD</sequence>
<evidence type="ECO:0000313" key="4">
    <source>
        <dbReference type="EMBL" id="BDG05926.1"/>
    </source>
</evidence>
<dbReference type="Gene3D" id="3.10.350.10">
    <property type="entry name" value="LysM domain"/>
    <property type="match status" value="1"/>
</dbReference>
<dbReference type="EMBL" id="AP025591">
    <property type="protein sequence ID" value="BDG05926.1"/>
    <property type="molecule type" value="Genomic_DNA"/>
</dbReference>
<dbReference type="Pfam" id="PF01476">
    <property type="entry name" value="LysM"/>
    <property type="match status" value="1"/>
</dbReference>
<evidence type="ECO:0000256" key="2">
    <source>
        <dbReference type="SAM" id="SignalP"/>
    </source>
</evidence>
<feature type="chain" id="PRO_5045194851" evidence="2">
    <location>
        <begin position="20"/>
        <end position="449"/>
    </location>
</feature>
<gene>
    <name evidence="4" type="ORF">AMOR_49220</name>
</gene>
<accession>A0ABN6MZ65</accession>
<organism evidence="4 5">
    <name type="scientific">Anaeromyxobacter oryzae</name>
    <dbReference type="NCBI Taxonomy" id="2918170"/>
    <lineage>
        <taxon>Bacteria</taxon>
        <taxon>Pseudomonadati</taxon>
        <taxon>Myxococcota</taxon>
        <taxon>Myxococcia</taxon>
        <taxon>Myxococcales</taxon>
        <taxon>Cystobacterineae</taxon>
        <taxon>Anaeromyxobacteraceae</taxon>
        <taxon>Anaeromyxobacter</taxon>
    </lineage>
</organism>
<dbReference type="CDD" id="cd00118">
    <property type="entry name" value="LysM"/>
    <property type="match status" value="1"/>
</dbReference>
<dbReference type="PANTHER" id="PTHR34700">
    <property type="entry name" value="POTASSIUM BINDING PROTEIN KBP"/>
    <property type="match status" value="1"/>
</dbReference>
<feature type="compositionally biased region" description="Low complexity" evidence="1">
    <location>
        <begin position="57"/>
        <end position="69"/>
    </location>
</feature>
<dbReference type="InterPro" id="IPR036779">
    <property type="entry name" value="LysM_dom_sf"/>
</dbReference>
<dbReference type="PROSITE" id="PS51782">
    <property type="entry name" value="LYSM"/>
    <property type="match status" value="1"/>
</dbReference>
<feature type="signal peptide" evidence="2">
    <location>
        <begin position="1"/>
        <end position="19"/>
    </location>
</feature>
<protein>
    <submittedName>
        <fullName evidence="4">Peptidoglycan-binding protein</fullName>
    </submittedName>
</protein>
<dbReference type="InterPro" id="IPR018392">
    <property type="entry name" value="LysM"/>
</dbReference>
<name>A0ABN6MZ65_9BACT</name>
<dbReference type="SUPFAM" id="SSF54106">
    <property type="entry name" value="LysM domain"/>
    <property type="match status" value="1"/>
</dbReference>
<feature type="region of interest" description="Disordered" evidence="1">
    <location>
        <begin position="46"/>
        <end position="102"/>
    </location>
</feature>
<keyword evidence="5" id="KW-1185">Reference proteome</keyword>
<evidence type="ECO:0000313" key="5">
    <source>
        <dbReference type="Proteomes" id="UP001162891"/>
    </source>
</evidence>
<keyword evidence="2" id="KW-0732">Signal</keyword>
<dbReference type="RefSeq" id="WP_248355122.1">
    <property type="nucleotide sequence ID" value="NZ_AP025591.1"/>
</dbReference>
<reference evidence="5" key="1">
    <citation type="journal article" date="2022" name="Int. J. Syst. Evol. Microbiol.">
        <title>Anaeromyxobacter oryzae sp. nov., Anaeromyxobacter diazotrophicus sp. nov. and Anaeromyxobacter paludicola sp. nov., isolated from paddy soils.</title>
        <authorList>
            <person name="Itoh H."/>
            <person name="Xu Z."/>
            <person name="Mise K."/>
            <person name="Masuda Y."/>
            <person name="Ushijima N."/>
            <person name="Hayakawa C."/>
            <person name="Shiratori Y."/>
            <person name="Senoo K."/>
        </authorList>
    </citation>
    <scope>NUCLEOTIDE SEQUENCE [LARGE SCALE GENOMIC DNA]</scope>
    <source>
        <strain evidence="5">Red232</strain>
    </source>
</reference>
<dbReference type="Proteomes" id="UP001162891">
    <property type="component" value="Chromosome"/>
</dbReference>
<evidence type="ECO:0000256" key="1">
    <source>
        <dbReference type="SAM" id="MobiDB-lite"/>
    </source>
</evidence>
<dbReference type="PANTHER" id="PTHR34700:SF4">
    <property type="entry name" value="PHAGE-LIKE ELEMENT PBSX PROTEIN XKDP"/>
    <property type="match status" value="1"/>
</dbReference>
<feature type="domain" description="LysM" evidence="3">
    <location>
        <begin position="97"/>
        <end position="145"/>
    </location>
</feature>